<dbReference type="Pfam" id="PF16691">
    <property type="entry name" value="DUF5062"/>
    <property type="match status" value="1"/>
</dbReference>
<dbReference type="RefSeq" id="WP_107348216.1">
    <property type="nucleotide sequence ID" value="NZ_PYMH01000002.1"/>
</dbReference>
<comment type="caution">
    <text evidence="1">The sequence shown here is derived from an EMBL/GenBank/DDBJ whole genome shotgun (WGS) entry which is preliminary data.</text>
</comment>
<proteinExistence type="predicted"/>
<organism evidence="1 2">
    <name type="scientific">Photobacterium lutimaris</name>
    <dbReference type="NCBI Taxonomy" id="388278"/>
    <lineage>
        <taxon>Bacteria</taxon>
        <taxon>Pseudomonadati</taxon>
        <taxon>Pseudomonadota</taxon>
        <taxon>Gammaproteobacteria</taxon>
        <taxon>Vibrionales</taxon>
        <taxon>Vibrionaceae</taxon>
        <taxon>Photobacterium</taxon>
    </lineage>
</organism>
<dbReference type="AlphaFoldDB" id="A0A2T3J1G1"/>
<protein>
    <submittedName>
        <fullName evidence="1">DUF5062 domain-containing protein</fullName>
    </submittedName>
</protein>
<keyword evidence="2" id="KW-1185">Reference proteome</keyword>
<dbReference type="EMBL" id="PYMH01000002">
    <property type="protein sequence ID" value="PSU34893.1"/>
    <property type="molecule type" value="Genomic_DNA"/>
</dbReference>
<gene>
    <name evidence="1" type="ORF">C9I99_07370</name>
</gene>
<reference evidence="1 2" key="1">
    <citation type="submission" date="2018-03" db="EMBL/GenBank/DDBJ databases">
        <title>Whole genome sequencing of Histamine producing bacteria.</title>
        <authorList>
            <person name="Butler K."/>
        </authorList>
    </citation>
    <scope>NUCLEOTIDE SEQUENCE [LARGE SCALE GENOMIC DNA]</scope>
    <source>
        <strain evidence="1 2">JCM 13586</strain>
    </source>
</reference>
<name>A0A2T3J1G1_9GAMM</name>
<sequence>MKKNKNDAKLLKKALELGMSFAKQQGFDDLDKSVSSKDKVECVYRLLVQFKQITPLPEDKEDGPTMKHKLILWISRLLPADHELLQ</sequence>
<dbReference type="Proteomes" id="UP000241222">
    <property type="component" value="Unassembled WGS sequence"/>
</dbReference>
<dbReference type="InterPro" id="IPR032036">
    <property type="entry name" value="DUF5062"/>
</dbReference>
<dbReference type="Gene3D" id="1.20.120.1930">
    <property type="entry name" value="Uncharacterised protein PF16691, DUF5062"/>
    <property type="match status" value="1"/>
</dbReference>
<dbReference type="InterPro" id="IPR038316">
    <property type="entry name" value="DUF5062_sf"/>
</dbReference>
<dbReference type="OrthoDB" id="8547747at2"/>
<evidence type="ECO:0000313" key="2">
    <source>
        <dbReference type="Proteomes" id="UP000241222"/>
    </source>
</evidence>
<accession>A0A2T3J1G1</accession>
<evidence type="ECO:0000313" key="1">
    <source>
        <dbReference type="EMBL" id="PSU34893.1"/>
    </source>
</evidence>